<dbReference type="PANTHER" id="PTHR40101:SF1">
    <property type="entry name" value="4FE-4S DOMAIN-CONTAINING PROTEIN"/>
    <property type="match status" value="1"/>
</dbReference>
<proteinExistence type="predicted"/>
<evidence type="ECO:0000313" key="2">
    <source>
        <dbReference type="EMBL" id="GFO86377.1"/>
    </source>
</evidence>
<name>A0A916VF16_9FIRM</name>
<dbReference type="PANTHER" id="PTHR40101">
    <property type="entry name" value="CONSERVED PROTEIN"/>
    <property type="match status" value="1"/>
</dbReference>
<organism evidence="2 3">
    <name type="scientific">Anaerostipes butyraticus</name>
    <dbReference type="NCBI Taxonomy" id="645466"/>
    <lineage>
        <taxon>Bacteria</taxon>
        <taxon>Bacillati</taxon>
        <taxon>Bacillota</taxon>
        <taxon>Clostridia</taxon>
        <taxon>Lachnospirales</taxon>
        <taxon>Lachnospiraceae</taxon>
        <taxon>Anaerostipes</taxon>
    </lineage>
</organism>
<evidence type="ECO:0000259" key="1">
    <source>
        <dbReference type="Pfam" id="PF09918"/>
    </source>
</evidence>
<dbReference type="InterPro" id="IPR000415">
    <property type="entry name" value="Nitroreductase-like"/>
</dbReference>
<feature type="domain" description="DUF2148" evidence="1">
    <location>
        <begin position="112"/>
        <end position="178"/>
    </location>
</feature>
<dbReference type="Proteomes" id="UP000613208">
    <property type="component" value="Unassembled WGS sequence"/>
</dbReference>
<sequence length="181" mass="19520">MIYRSEQMEEQAVLQAAAQMCAAARTAPKAKGIDEICTVVLTGKEKEILAEKMEEIGERDFGANAADWYLRDAQNVKDAQAVVLIGVKKEYRGIAGCSFCGFDNCGACKQEGGRCAFGYVDLGIALGSAAAVAADARIDNRIMFSAGKAWMEMGKSLKDTAWQGIALSATGKNIFFDRKKK</sequence>
<comment type="caution">
    <text evidence="2">The sequence shown here is derived from an EMBL/GenBank/DDBJ whole genome shotgun (WGS) entry which is preliminary data.</text>
</comment>
<dbReference type="InterPro" id="IPR019224">
    <property type="entry name" value="DUF2148"/>
</dbReference>
<dbReference type="GO" id="GO:0016491">
    <property type="term" value="F:oxidoreductase activity"/>
    <property type="evidence" value="ECO:0007669"/>
    <property type="project" value="InterPro"/>
</dbReference>
<gene>
    <name evidence="2" type="ORF">ANBU17_27240</name>
</gene>
<evidence type="ECO:0000313" key="3">
    <source>
        <dbReference type="Proteomes" id="UP000613208"/>
    </source>
</evidence>
<dbReference type="Gene3D" id="3.40.109.10">
    <property type="entry name" value="NADH Oxidase"/>
    <property type="match status" value="1"/>
</dbReference>
<dbReference type="Pfam" id="PF09918">
    <property type="entry name" value="DUF2148"/>
    <property type="match status" value="1"/>
</dbReference>
<dbReference type="EMBL" id="BLYI01000062">
    <property type="protein sequence ID" value="GFO86377.1"/>
    <property type="molecule type" value="Genomic_DNA"/>
</dbReference>
<keyword evidence="3" id="KW-1185">Reference proteome</keyword>
<protein>
    <recommendedName>
        <fullName evidence="1">DUF2148 domain-containing protein</fullName>
    </recommendedName>
</protein>
<dbReference type="RefSeq" id="WP_201312030.1">
    <property type="nucleotide sequence ID" value="NZ_BLYI01000062.1"/>
</dbReference>
<accession>A0A916VF16</accession>
<dbReference type="AlphaFoldDB" id="A0A916VF16"/>
<reference evidence="2" key="1">
    <citation type="submission" date="2020-06" db="EMBL/GenBank/DDBJ databases">
        <title>Characterization of fructooligosaccharide metabolism and fructooligosaccharide-degrading enzymes in human commensal butyrate producers.</title>
        <authorList>
            <person name="Tanno H."/>
            <person name="Fujii T."/>
            <person name="Hirano K."/>
            <person name="Maeno S."/>
            <person name="Tonozuka T."/>
            <person name="Sakamoto M."/>
            <person name="Ohkuma M."/>
            <person name="Tochio T."/>
            <person name="Endo A."/>
        </authorList>
    </citation>
    <scope>NUCLEOTIDE SEQUENCE</scope>
    <source>
        <strain evidence="2">JCM 17466</strain>
    </source>
</reference>